<evidence type="ECO:0000256" key="1">
    <source>
        <dbReference type="ARBA" id="ARBA00008857"/>
    </source>
</evidence>
<dbReference type="PROSITE" id="PS51898">
    <property type="entry name" value="TYR_RECOMBINASE"/>
    <property type="match status" value="1"/>
</dbReference>
<dbReference type="EMBL" id="MLHK01000086">
    <property type="protein sequence ID" value="OOF42804.1"/>
    <property type="molecule type" value="Genomic_DNA"/>
</dbReference>
<dbReference type="CDD" id="cd00801">
    <property type="entry name" value="INT_P4_C"/>
    <property type="match status" value="1"/>
</dbReference>
<evidence type="ECO:0000259" key="5">
    <source>
        <dbReference type="PROSITE" id="PS51898"/>
    </source>
</evidence>
<dbReference type="Pfam" id="PF13356">
    <property type="entry name" value="Arm-DNA-bind_3"/>
    <property type="match status" value="1"/>
</dbReference>
<dbReference type="RefSeq" id="WP_077474774.1">
    <property type="nucleotide sequence ID" value="NZ_MLHK01000086.1"/>
</dbReference>
<dbReference type="InterPro" id="IPR010998">
    <property type="entry name" value="Integrase_recombinase_N"/>
</dbReference>
<dbReference type="Pfam" id="PF22022">
    <property type="entry name" value="Phage_int_M"/>
    <property type="match status" value="1"/>
</dbReference>
<organism evidence="6 7">
    <name type="scientific">Rodentibacter trehalosifermentans</name>
    <dbReference type="NCBI Taxonomy" id="1908263"/>
    <lineage>
        <taxon>Bacteria</taxon>
        <taxon>Pseudomonadati</taxon>
        <taxon>Pseudomonadota</taxon>
        <taxon>Gammaproteobacteria</taxon>
        <taxon>Pasteurellales</taxon>
        <taxon>Pasteurellaceae</taxon>
        <taxon>Rodentibacter</taxon>
    </lineage>
</organism>
<dbReference type="PANTHER" id="PTHR30629:SF6">
    <property type="entry name" value="PROPHAGE INTEGRASE INTA-RELATED"/>
    <property type="match status" value="1"/>
</dbReference>
<dbReference type="Gene3D" id="1.10.150.130">
    <property type="match status" value="1"/>
</dbReference>
<dbReference type="SUPFAM" id="SSF56349">
    <property type="entry name" value="DNA breaking-rejoining enzymes"/>
    <property type="match status" value="1"/>
</dbReference>
<gene>
    <name evidence="6" type="ORF">BKK51_12490</name>
</gene>
<dbReference type="PANTHER" id="PTHR30629">
    <property type="entry name" value="PROPHAGE INTEGRASE"/>
    <property type="match status" value="1"/>
</dbReference>
<dbReference type="Proteomes" id="UP000188728">
    <property type="component" value="Unassembled WGS sequence"/>
</dbReference>
<dbReference type="GO" id="GO:0003677">
    <property type="term" value="F:DNA binding"/>
    <property type="evidence" value="ECO:0007669"/>
    <property type="project" value="UniProtKB-KW"/>
</dbReference>
<comment type="caution">
    <text evidence="6">The sequence shown here is derived from an EMBL/GenBank/DDBJ whole genome shotgun (WGS) entry which is preliminary data.</text>
</comment>
<dbReference type="InterPro" id="IPR053876">
    <property type="entry name" value="Phage_int_M"/>
</dbReference>
<dbReference type="GO" id="GO:0015074">
    <property type="term" value="P:DNA integration"/>
    <property type="evidence" value="ECO:0007669"/>
    <property type="project" value="UniProtKB-KW"/>
</dbReference>
<evidence type="ECO:0000256" key="2">
    <source>
        <dbReference type="ARBA" id="ARBA00022908"/>
    </source>
</evidence>
<dbReference type="InterPro" id="IPR038488">
    <property type="entry name" value="Integrase_DNA-bd_sf"/>
</dbReference>
<dbReference type="InterPro" id="IPR025166">
    <property type="entry name" value="Integrase_DNA_bind_dom"/>
</dbReference>
<dbReference type="AlphaFoldDB" id="A0A1V3ILH2"/>
<feature type="domain" description="Tyr recombinase" evidence="5">
    <location>
        <begin position="203"/>
        <end position="384"/>
    </location>
</feature>
<comment type="similarity">
    <text evidence="1">Belongs to the 'phage' integrase family.</text>
</comment>
<reference evidence="6 7" key="1">
    <citation type="submission" date="2016-10" db="EMBL/GenBank/DDBJ databases">
        <title>Rodentibacter gen. nov. and new species.</title>
        <authorList>
            <person name="Christensen H."/>
        </authorList>
    </citation>
    <scope>NUCLEOTIDE SEQUENCE [LARGE SCALE GENOMIC DNA]</scope>
    <source>
        <strain evidence="6 7">H1983213011</strain>
    </source>
</reference>
<keyword evidence="3" id="KW-0238">DNA-binding</keyword>
<accession>A0A1V3ILH2</accession>
<dbReference type="GO" id="GO:0006310">
    <property type="term" value="P:DNA recombination"/>
    <property type="evidence" value="ECO:0007669"/>
    <property type="project" value="UniProtKB-KW"/>
</dbReference>
<name>A0A1V3ILH2_9PAST</name>
<dbReference type="Gene3D" id="3.30.160.390">
    <property type="entry name" value="Integrase, DNA-binding domain"/>
    <property type="match status" value="1"/>
</dbReference>
<dbReference type="InterPro" id="IPR011010">
    <property type="entry name" value="DNA_brk_join_enz"/>
</dbReference>
<evidence type="ECO:0000256" key="3">
    <source>
        <dbReference type="ARBA" id="ARBA00023125"/>
    </source>
</evidence>
<dbReference type="InterPro" id="IPR002104">
    <property type="entry name" value="Integrase_catalytic"/>
</dbReference>
<dbReference type="Gene3D" id="1.10.443.10">
    <property type="entry name" value="Intergrase catalytic core"/>
    <property type="match status" value="1"/>
</dbReference>
<dbReference type="InterPro" id="IPR050808">
    <property type="entry name" value="Phage_Integrase"/>
</dbReference>
<keyword evidence="4" id="KW-0233">DNA recombination</keyword>
<protein>
    <recommendedName>
        <fullName evidence="5">Tyr recombinase domain-containing protein</fullName>
    </recommendedName>
</protein>
<keyword evidence="2" id="KW-0229">DNA integration</keyword>
<proteinExistence type="inferred from homology"/>
<evidence type="ECO:0000256" key="4">
    <source>
        <dbReference type="ARBA" id="ARBA00023172"/>
    </source>
</evidence>
<evidence type="ECO:0000313" key="7">
    <source>
        <dbReference type="Proteomes" id="UP000188728"/>
    </source>
</evidence>
<dbReference type="Pfam" id="PF00589">
    <property type="entry name" value="Phage_integrase"/>
    <property type="match status" value="1"/>
</dbReference>
<dbReference type="InterPro" id="IPR013762">
    <property type="entry name" value="Integrase-like_cat_sf"/>
</dbReference>
<evidence type="ECO:0000313" key="6">
    <source>
        <dbReference type="EMBL" id="OOF42804.1"/>
    </source>
</evidence>
<sequence>MANQNLTDKIIRALKPGQTKGDLIENLYIKANRAKGSYSWIYKFTNPDNKQERPKITIGSYPMMSRTEALEIAVKYNALLKRGINPKTFEEKEAAEAEIQAMTFKQIAEMFKDYHRHNVKDINDSMRRVELYLYKKFGDMPLNKINLAEWHLHLKQWETLKNDTVKKVAGTARQILDYAQMCGYIAHNPLTTLRKSLATIEAKTNPTIKPEELPAFMRALWLSDAERQTKQLIEWQLLTATRAGEAVRARWDEIDFKRKVWTIPAEKMKAGKIHVIPLSSQALALLDEMRAMNGDYEYIFHSFRSKSGHMSSQSANKCIGDGVGYKGVLTSHGLRSIFSTYMNDLHDPMIHHEHIESCLAHVTGNGVSRRYNHSEYLEPKRYIMQRWGDYIAQCKHP</sequence>